<protein>
    <submittedName>
        <fullName evidence="1">Uncharacterized protein</fullName>
    </submittedName>
</protein>
<dbReference type="AlphaFoldDB" id="K0TCE3"/>
<accession>K0TCE3</accession>
<dbReference type="Proteomes" id="UP000266841">
    <property type="component" value="Unassembled WGS sequence"/>
</dbReference>
<comment type="caution">
    <text evidence="1">The sequence shown here is derived from an EMBL/GenBank/DDBJ whole genome shotgun (WGS) entry which is preliminary data.</text>
</comment>
<proteinExistence type="predicted"/>
<organism evidence="1 2">
    <name type="scientific">Thalassiosira oceanica</name>
    <name type="common">Marine diatom</name>
    <dbReference type="NCBI Taxonomy" id="159749"/>
    <lineage>
        <taxon>Eukaryota</taxon>
        <taxon>Sar</taxon>
        <taxon>Stramenopiles</taxon>
        <taxon>Ochrophyta</taxon>
        <taxon>Bacillariophyta</taxon>
        <taxon>Coscinodiscophyceae</taxon>
        <taxon>Thalassiosirophycidae</taxon>
        <taxon>Thalassiosirales</taxon>
        <taxon>Thalassiosiraceae</taxon>
        <taxon>Thalassiosira</taxon>
    </lineage>
</organism>
<evidence type="ECO:0000313" key="1">
    <source>
        <dbReference type="EMBL" id="EJK76403.1"/>
    </source>
</evidence>
<dbReference type="EMBL" id="AGNL01002196">
    <property type="protein sequence ID" value="EJK76403.1"/>
    <property type="molecule type" value="Genomic_DNA"/>
</dbReference>
<name>K0TCE3_THAOC</name>
<keyword evidence="2" id="KW-1185">Reference proteome</keyword>
<reference evidence="1 2" key="1">
    <citation type="journal article" date="2012" name="Genome Biol.">
        <title>Genome and low-iron response of an oceanic diatom adapted to chronic iron limitation.</title>
        <authorList>
            <person name="Lommer M."/>
            <person name="Specht M."/>
            <person name="Roy A.S."/>
            <person name="Kraemer L."/>
            <person name="Andreson R."/>
            <person name="Gutowska M.A."/>
            <person name="Wolf J."/>
            <person name="Bergner S.V."/>
            <person name="Schilhabel M.B."/>
            <person name="Klostermeier U.C."/>
            <person name="Beiko R.G."/>
            <person name="Rosenstiel P."/>
            <person name="Hippler M."/>
            <person name="Laroche J."/>
        </authorList>
    </citation>
    <scope>NUCLEOTIDE SEQUENCE [LARGE SCALE GENOMIC DNA]</scope>
    <source>
        <strain evidence="1 2">CCMP1005</strain>
    </source>
</reference>
<evidence type="ECO:0000313" key="2">
    <source>
        <dbReference type="Proteomes" id="UP000266841"/>
    </source>
</evidence>
<sequence length="190" mass="20838">MNEDLQFLKFTGDEEKENFKACAYATDKEDRNKTKAWIDANEAGRGGGKPNRTALINMKKKINDTLGDDEQVCLAAEFDCPDFTAPNDEVAPVLVPAEFLVDGRAAGNRIVPAYMSFGPGTMNGSDGMDSVTDAMRIAGAWSRLSLILPGDNPLLADYDDNFFVSLLVFKHSFPFKPYQDVTGKRISANV</sequence>
<gene>
    <name evidence="1" type="ORF">THAOC_01834</name>
</gene>